<evidence type="ECO:0000256" key="1">
    <source>
        <dbReference type="SAM" id="Phobius"/>
    </source>
</evidence>
<feature type="transmembrane region" description="Helical" evidence="1">
    <location>
        <begin position="60"/>
        <end position="93"/>
    </location>
</feature>
<dbReference type="EMBL" id="GBRH01234839">
    <property type="protein sequence ID" value="JAD63056.1"/>
    <property type="molecule type" value="Transcribed_RNA"/>
</dbReference>
<reference evidence="2" key="1">
    <citation type="submission" date="2014-09" db="EMBL/GenBank/DDBJ databases">
        <authorList>
            <person name="Magalhaes I.L.F."/>
            <person name="Oliveira U."/>
            <person name="Santos F.R."/>
            <person name="Vidigal T.H.D.A."/>
            <person name="Brescovit A.D."/>
            <person name="Santos A.J."/>
        </authorList>
    </citation>
    <scope>NUCLEOTIDE SEQUENCE</scope>
    <source>
        <tissue evidence="2">Shoot tissue taken approximately 20 cm above the soil surface</tissue>
    </source>
</reference>
<name>A0A0A9BI80_ARUDO</name>
<sequence length="104" mass="11850">MPLSHHPAPPSVQASRGVPPPNFCRGSLSMTTFFHINCRQPFNSDWYVFFLFQRADFSLLSLLFCIILYLMCAMVVSLSVIITSVCVIEYLFIFGPSFPGHELW</sequence>
<reference evidence="2" key="2">
    <citation type="journal article" date="2015" name="Data Brief">
        <title>Shoot transcriptome of the giant reed, Arundo donax.</title>
        <authorList>
            <person name="Barrero R.A."/>
            <person name="Guerrero F.D."/>
            <person name="Moolhuijzen P."/>
            <person name="Goolsby J.A."/>
            <person name="Tidwell J."/>
            <person name="Bellgard S.E."/>
            <person name="Bellgard M.I."/>
        </authorList>
    </citation>
    <scope>NUCLEOTIDE SEQUENCE</scope>
    <source>
        <tissue evidence="2">Shoot tissue taken approximately 20 cm above the soil surface</tissue>
    </source>
</reference>
<protein>
    <submittedName>
        <fullName evidence="2">Uncharacterized protein</fullName>
    </submittedName>
</protein>
<proteinExistence type="predicted"/>
<accession>A0A0A9BI80</accession>
<keyword evidence="1" id="KW-1133">Transmembrane helix</keyword>
<evidence type="ECO:0000313" key="2">
    <source>
        <dbReference type="EMBL" id="JAD63056.1"/>
    </source>
</evidence>
<organism evidence="2">
    <name type="scientific">Arundo donax</name>
    <name type="common">Giant reed</name>
    <name type="synonym">Donax arundinaceus</name>
    <dbReference type="NCBI Taxonomy" id="35708"/>
    <lineage>
        <taxon>Eukaryota</taxon>
        <taxon>Viridiplantae</taxon>
        <taxon>Streptophyta</taxon>
        <taxon>Embryophyta</taxon>
        <taxon>Tracheophyta</taxon>
        <taxon>Spermatophyta</taxon>
        <taxon>Magnoliopsida</taxon>
        <taxon>Liliopsida</taxon>
        <taxon>Poales</taxon>
        <taxon>Poaceae</taxon>
        <taxon>PACMAD clade</taxon>
        <taxon>Arundinoideae</taxon>
        <taxon>Arundineae</taxon>
        <taxon>Arundo</taxon>
    </lineage>
</organism>
<keyword evidence="1" id="KW-0812">Transmembrane</keyword>
<keyword evidence="1" id="KW-0472">Membrane</keyword>
<dbReference type="AlphaFoldDB" id="A0A0A9BI80"/>